<reference evidence="2" key="1">
    <citation type="journal article" date="2020" name="Nat. Commun.">
        <title>Genome assembly of wild tea tree DASZ reveals pedigree and selection history of tea varieties.</title>
        <authorList>
            <person name="Zhang W."/>
            <person name="Zhang Y."/>
            <person name="Qiu H."/>
            <person name="Guo Y."/>
            <person name="Wan H."/>
            <person name="Zhang X."/>
            <person name="Scossa F."/>
            <person name="Alseekh S."/>
            <person name="Zhang Q."/>
            <person name="Wang P."/>
            <person name="Xu L."/>
            <person name="Schmidt M.H."/>
            <person name="Jia X."/>
            <person name="Li D."/>
            <person name="Zhu A."/>
            <person name="Guo F."/>
            <person name="Chen W."/>
            <person name="Ni D."/>
            <person name="Usadel B."/>
            <person name="Fernie A.R."/>
            <person name="Wen W."/>
        </authorList>
    </citation>
    <scope>NUCLEOTIDE SEQUENCE [LARGE SCALE GENOMIC DNA]</scope>
    <source>
        <strain evidence="2">cv. G240</strain>
    </source>
</reference>
<accession>A0A7J7HLP1</accession>
<comment type="caution">
    <text evidence="1">The sequence shown here is derived from an EMBL/GenBank/DDBJ whole genome shotgun (WGS) entry which is preliminary data.</text>
</comment>
<evidence type="ECO:0000313" key="2">
    <source>
        <dbReference type="Proteomes" id="UP000593564"/>
    </source>
</evidence>
<organism evidence="1 2">
    <name type="scientific">Camellia sinensis</name>
    <name type="common">Tea plant</name>
    <name type="synonym">Thea sinensis</name>
    <dbReference type="NCBI Taxonomy" id="4442"/>
    <lineage>
        <taxon>Eukaryota</taxon>
        <taxon>Viridiplantae</taxon>
        <taxon>Streptophyta</taxon>
        <taxon>Embryophyta</taxon>
        <taxon>Tracheophyta</taxon>
        <taxon>Spermatophyta</taxon>
        <taxon>Magnoliopsida</taxon>
        <taxon>eudicotyledons</taxon>
        <taxon>Gunneridae</taxon>
        <taxon>Pentapetalae</taxon>
        <taxon>asterids</taxon>
        <taxon>Ericales</taxon>
        <taxon>Theaceae</taxon>
        <taxon>Camellia</taxon>
    </lineage>
</organism>
<protein>
    <submittedName>
        <fullName evidence="1">Uncharacterized protein</fullName>
    </submittedName>
</protein>
<dbReference type="EMBL" id="JACBKZ010000003">
    <property type="protein sequence ID" value="KAF5953802.1"/>
    <property type="molecule type" value="Genomic_DNA"/>
</dbReference>
<gene>
    <name evidence="1" type="ORF">HYC85_006658</name>
</gene>
<evidence type="ECO:0000313" key="1">
    <source>
        <dbReference type="EMBL" id="KAF5953802.1"/>
    </source>
</evidence>
<sequence>MQPTISLPPQLSGDYSVFSKYGHMVLHKVLIGRETQGPMIYVGNRGDNMRLTNW</sequence>
<reference evidence="1 2" key="2">
    <citation type="submission" date="2020-07" db="EMBL/GenBank/DDBJ databases">
        <title>Genome assembly of wild tea tree DASZ reveals pedigree and selection history of tea varieties.</title>
        <authorList>
            <person name="Zhang W."/>
        </authorList>
    </citation>
    <scope>NUCLEOTIDE SEQUENCE [LARGE SCALE GENOMIC DNA]</scope>
    <source>
        <strain evidence="2">cv. G240</strain>
        <tissue evidence="1">Leaf</tissue>
    </source>
</reference>
<dbReference type="AlphaFoldDB" id="A0A7J7HLP1"/>
<dbReference type="Proteomes" id="UP000593564">
    <property type="component" value="Unassembled WGS sequence"/>
</dbReference>
<name>A0A7J7HLP1_CAMSI</name>
<proteinExistence type="predicted"/>
<keyword evidence="2" id="KW-1185">Reference proteome</keyword>